<dbReference type="EMBL" id="CP059666">
    <property type="protein sequence ID" value="QRW22704.1"/>
    <property type="molecule type" value="Genomic_DNA"/>
</dbReference>
<reference evidence="2" key="1">
    <citation type="submission" date="2020-05" db="EMBL/GenBank/DDBJ databases">
        <title>Evolutionary and genomic comparisons of hybrid uninucleate and nonhybrid Rhizoctonia fungi.</title>
        <authorList>
            <person name="Li C."/>
            <person name="Chen X."/>
        </authorList>
    </citation>
    <scope>NUCLEOTIDE SEQUENCE</scope>
    <source>
        <strain evidence="2">AG-1 IA</strain>
    </source>
</reference>
<accession>A0A8H8SYQ1</accession>
<evidence type="ECO:0000313" key="2">
    <source>
        <dbReference type="EMBL" id="QRW22704.1"/>
    </source>
</evidence>
<name>A0A8H8SYQ1_9AGAM</name>
<organism evidence="2 3">
    <name type="scientific">Rhizoctonia solani</name>
    <dbReference type="NCBI Taxonomy" id="456999"/>
    <lineage>
        <taxon>Eukaryota</taxon>
        <taxon>Fungi</taxon>
        <taxon>Dikarya</taxon>
        <taxon>Basidiomycota</taxon>
        <taxon>Agaricomycotina</taxon>
        <taxon>Agaricomycetes</taxon>
        <taxon>Cantharellales</taxon>
        <taxon>Ceratobasidiaceae</taxon>
        <taxon>Rhizoctonia</taxon>
    </lineage>
</organism>
<feature type="region of interest" description="Disordered" evidence="1">
    <location>
        <begin position="56"/>
        <end position="92"/>
    </location>
</feature>
<dbReference type="Proteomes" id="UP000650533">
    <property type="component" value="Chromosome 9"/>
</dbReference>
<proteinExistence type="predicted"/>
<dbReference type="AlphaFoldDB" id="A0A8H8SYQ1"/>
<protein>
    <submittedName>
        <fullName evidence="2">Uncharacterized protein</fullName>
    </submittedName>
</protein>
<dbReference type="GeneID" id="67030019"/>
<dbReference type="RefSeq" id="XP_043182941.1">
    <property type="nucleotide sequence ID" value="XM_043327556.1"/>
</dbReference>
<evidence type="ECO:0000256" key="1">
    <source>
        <dbReference type="SAM" id="MobiDB-lite"/>
    </source>
</evidence>
<gene>
    <name evidence="2" type="ORF">RhiXN_07740</name>
</gene>
<dbReference type="KEGG" id="rsx:RhiXN_07740"/>
<sequence length="123" mass="13690">MVIYRSSSAAPRYFLGFQSEIVKDAALTGQRLWDYSMIRFLPDRYRDLSAMLLPNRGSPHPRENFGVLPQPGHPLSRSSPTEQGVPDLEPSTSINSHEALHAVIKKNFLRATPVVPHPKVASA</sequence>
<evidence type="ECO:0000313" key="3">
    <source>
        <dbReference type="Proteomes" id="UP000650533"/>
    </source>
</evidence>